<name>A0A7W9ZF98_NOVIT</name>
<evidence type="ECO:0000256" key="5">
    <source>
        <dbReference type="ARBA" id="ARBA00022833"/>
    </source>
</evidence>
<dbReference type="GO" id="GO:0005737">
    <property type="term" value="C:cytoplasm"/>
    <property type="evidence" value="ECO:0007669"/>
    <property type="project" value="UniProtKB-SubCell"/>
</dbReference>
<comment type="subcellular location">
    <subcellularLocation>
        <location evidence="2">Cytoplasm</location>
    </subcellularLocation>
</comment>
<sequence>MTVTEAVFRETPYAQDCTATVQAQVTLDGPAGALTGVVLDRTVFYVEGGGQPGDSGTLEWDGGSVAITTVLKDRASGDWMHVPEAGASLPPVGTAVTCRIDWDRRHRHMRLHTCLHLLCSLIDAPVTGGSVSAEKARLDFDLDTAPDKDDLTAKLNALIAANHPVTASWISAEELQANPDIVRTMSVKPPVTPEGVRVIRIGESVDFQPCGGTHVQATGEIGPVRVVKMEKKGKLNRRITVEFSGA</sequence>
<comment type="caution">
    <text evidence="8">The sequence shown here is derived from an EMBL/GenBank/DDBJ whole genome shotgun (WGS) entry which is preliminary data.</text>
</comment>
<dbReference type="Proteomes" id="UP000544872">
    <property type="component" value="Unassembled WGS sequence"/>
</dbReference>
<evidence type="ECO:0000256" key="2">
    <source>
        <dbReference type="ARBA" id="ARBA00004496"/>
    </source>
</evidence>
<evidence type="ECO:0000259" key="7">
    <source>
        <dbReference type="PROSITE" id="PS50860"/>
    </source>
</evidence>
<evidence type="ECO:0000313" key="9">
    <source>
        <dbReference type="Proteomes" id="UP000544872"/>
    </source>
</evidence>
<evidence type="ECO:0000256" key="1">
    <source>
        <dbReference type="ARBA" id="ARBA00001947"/>
    </source>
</evidence>
<dbReference type="PANTHER" id="PTHR43462:SF1">
    <property type="entry name" value="ALANYL-TRNA EDITING PROTEIN AARSD1"/>
    <property type="match status" value="1"/>
</dbReference>
<dbReference type="PROSITE" id="PS50860">
    <property type="entry name" value="AA_TRNA_LIGASE_II_ALA"/>
    <property type="match status" value="1"/>
</dbReference>
<dbReference type="SUPFAM" id="SSF50447">
    <property type="entry name" value="Translation proteins"/>
    <property type="match status" value="1"/>
</dbReference>
<dbReference type="GO" id="GO:0046872">
    <property type="term" value="F:metal ion binding"/>
    <property type="evidence" value="ECO:0007669"/>
    <property type="project" value="UniProtKB-KW"/>
</dbReference>
<evidence type="ECO:0000313" key="8">
    <source>
        <dbReference type="EMBL" id="MBB6210340.1"/>
    </source>
</evidence>
<reference evidence="8 9" key="1">
    <citation type="submission" date="2020-08" db="EMBL/GenBank/DDBJ databases">
        <title>Genomic Encyclopedia of Type Strains, Phase IV (KMG-IV): sequencing the most valuable type-strain genomes for metagenomic binning, comparative biology and taxonomic classification.</title>
        <authorList>
            <person name="Goeker M."/>
        </authorList>
    </citation>
    <scope>NUCLEOTIDE SEQUENCE [LARGE SCALE GENOMIC DNA]</scope>
    <source>
        <strain evidence="8 9">DSM 11590</strain>
    </source>
</reference>
<proteinExistence type="predicted"/>
<comment type="cofactor">
    <cofactor evidence="1">
        <name>Zn(2+)</name>
        <dbReference type="ChEBI" id="CHEBI:29105"/>
    </cofactor>
</comment>
<dbReference type="Gene3D" id="2.40.30.130">
    <property type="match status" value="1"/>
</dbReference>
<dbReference type="GO" id="GO:0004813">
    <property type="term" value="F:alanine-tRNA ligase activity"/>
    <property type="evidence" value="ECO:0007669"/>
    <property type="project" value="InterPro"/>
</dbReference>
<dbReference type="InterPro" id="IPR018164">
    <property type="entry name" value="Ala-tRNA-synth_IIc_N"/>
</dbReference>
<dbReference type="InterPro" id="IPR018165">
    <property type="entry name" value="Ala-tRNA-synth_IIc_core"/>
</dbReference>
<dbReference type="GO" id="GO:0005524">
    <property type="term" value="F:ATP binding"/>
    <property type="evidence" value="ECO:0007669"/>
    <property type="project" value="InterPro"/>
</dbReference>
<evidence type="ECO:0000256" key="6">
    <source>
        <dbReference type="ARBA" id="ARBA00032577"/>
    </source>
</evidence>
<dbReference type="Pfam" id="PF07973">
    <property type="entry name" value="tRNA_SAD"/>
    <property type="match status" value="1"/>
</dbReference>
<dbReference type="SUPFAM" id="SSF55186">
    <property type="entry name" value="ThrRS/AlaRS common domain"/>
    <property type="match status" value="1"/>
</dbReference>
<dbReference type="EMBL" id="JACIIX010000005">
    <property type="protein sequence ID" value="MBB6210340.1"/>
    <property type="molecule type" value="Genomic_DNA"/>
</dbReference>
<dbReference type="GO" id="GO:0003676">
    <property type="term" value="F:nucleic acid binding"/>
    <property type="evidence" value="ECO:0007669"/>
    <property type="project" value="InterPro"/>
</dbReference>
<dbReference type="InterPro" id="IPR009000">
    <property type="entry name" value="Transl_B-barrel_sf"/>
</dbReference>
<dbReference type="GO" id="GO:0006419">
    <property type="term" value="P:alanyl-tRNA aminoacylation"/>
    <property type="evidence" value="ECO:0007669"/>
    <property type="project" value="InterPro"/>
</dbReference>
<keyword evidence="4" id="KW-0479">Metal-binding</keyword>
<dbReference type="Pfam" id="PF01411">
    <property type="entry name" value="tRNA-synt_2c"/>
    <property type="match status" value="1"/>
</dbReference>
<keyword evidence="9" id="KW-1185">Reference proteome</keyword>
<gene>
    <name evidence="8" type="ORF">FHS48_001755</name>
</gene>
<keyword evidence="8" id="KW-0378">Hydrolase</keyword>
<dbReference type="InterPro" id="IPR018163">
    <property type="entry name" value="Thr/Ala-tRNA-synth_IIc_edit"/>
</dbReference>
<dbReference type="InterPro" id="IPR051335">
    <property type="entry name" value="Alanyl-tRNA_Editing_Enzymes"/>
</dbReference>
<protein>
    <recommendedName>
        <fullName evidence="3">Alanine--tRNA ligase</fullName>
    </recommendedName>
    <alternativeName>
        <fullName evidence="6">Alanyl-tRNA synthetase</fullName>
    </alternativeName>
</protein>
<dbReference type="AlphaFoldDB" id="A0A7W9ZF98"/>
<evidence type="ECO:0000256" key="4">
    <source>
        <dbReference type="ARBA" id="ARBA00022723"/>
    </source>
</evidence>
<dbReference type="RefSeq" id="WP_184263170.1">
    <property type="nucleotide sequence ID" value="NZ_JACIIX010000005.1"/>
</dbReference>
<organism evidence="8 9">
    <name type="scientific">Novispirillum itersonii</name>
    <name type="common">Aquaspirillum itersonii</name>
    <dbReference type="NCBI Taxonomy" id="189"/>
    <lineage>
        <taxon>Bacteria</taxon>
        <taxon>Pseudomonadati</taxon>
        <taxon>Pseudomonadota</taxon>
        <taxon>Alphaproteobacteria</taxon>
        <taxon>Rhodospirillales</taxon>
        <taxon>Novispirillaceae</taxon>
        <taxon>Novispirillum</taxon>
    </lineage>
</organism>
<dbReference type="PANTHER" id="PTHR43462">
    <property type="entry name" value="ALANYL-TRNA EDITING PROTEIN"/>
    <property type="match status" value="1"/>
</dbReference>
<keyword evidence="5" id="KW-0862">Zinc</keyword>
<evidence type="ECO:0000256" key="3">
    <source>
        <dbReference type="ARBA" id="ARBA00017959"/>
    </source>
</evidence>
<dbReference type="SMART" id="SM00863">
    <property type="entry name" value="tRNA_SAD"/>
    <property type="match status" value="1"/>
</dbReference>
<accession>A0A7W9ZF98</accession>
<dbReference type="Gene3D" id="3.30.980.10">
    <property type="entry name" value="Threonyl-trna Synthetase, Chain A, domain 2"/>
    <property type="match status" value="1"/>
</dbReference>
<dbReference type="GO" id="GO:0002161">
    <property type="term" value="F:aminoacyl-tRNA deacylase activity"/>
    <property type="evidence" value="ECO:0007669"/>
    <property type="project" value="UniProtKB-ARBA"/>
</dbReference>
<dbReference type="InterPro" id="IPR012947">
    <property type="entry name" value="tRNA_SAD"/>
</dbReference>
<feature type="domain" description="Alanyl-transfer RNA synthetases family profile" evidence="7">
    <location>
        <begin position="1"/>
        <end position="246"/>
    </location>
</feature>